<proteinExistence type="predicted"/>
<sequence length="99" mass="11683">MFRIQVPDSIDDKRPIYHMLHLNSISENLRTRYIERPPLSSPQLSPVNVDHGSPYLLRKARMFLDKFKRLNFTKNPEKYIKYSVQDVAEVVDTLFDMSA</sequence>
<name>A0A8W8LQ01_MAGGI</name>
<dbReference type="SUPFAM" id="SSF74788">
    <property type="entry name" value="Cullin repeat-like"/>
    <property type="match status" value="1"/>
</dbReference>
<accession>A0A8W8LQ01</accession>
<evidence type="ECO:0000313" key="2">
    <source>
        <dbReference type="Proteomes" id="UP000005408"/>
    </source>
</evidence>
<dbReference type="InterPro" id="IPR016159">
    <property type="entry name" value="Cullin_repeat-like_dom_sf"/>
</dbReference>
<protein>
    <submittedName>
        <fullName evidence="1">Uncharacterized protein</fullName>
    </submittedName>
</protein>
<keyword evidence="2" id="KW-1185">Reference proteome</keyword>
<organism evidence="1 2">
    <name type="scientific">Magallana gigas</name>
    <name type="common">Pacific oyster</name>
    <name type="synonym">Crassostrea gigas</name>
    <dbReference type="NCBI Taxonomy" id="29159"/>
    <lineage>
        <taxon>Eukaryota</taxon>
        <taxon>Metazoa</taxon>
        <taxon>Spiralia</taxon>
        <taxon>Lophotrochozoa</taxon>
        <taxon>Mollusca</taxon>
        <taxon>Bivalvia</taxon>
        <taxon>Autobranchia</taxon>
        <taxon>Pteriomorphia</taxon>
        <taxon>Ostreida</taxon>
        <taxon>Ostreoidea</taxon>
        <taxon>Ostreidae</taxon>
        <taxon>Magallana</taxon>
    </lineage>
</organism>
<dbReference type="EnsemblMetazoa" id="G2915.1">
    <property type="protein sequence ID" value="G2915.1:cds"/>
    <property type="gene ID" value="G2915"/>
</dbReference>
<evidence type="ECO:0000313" key="1">
    <source>
        <dbReference type="EnsemblMetazoa" id="G2915.1:cds"/>
    </source>
</evidence>
<dbReference type="AlphaFoldDB" id="A0A8W8LQ01"/>
<dbReference type="Proteomes" id="UP000005408">
    <property type="component" value="Unassembled WGS sequence"/>
</dbReference>
<reference evidence="1" key="1">
    <citation type="submission" date="2022-08" db="UniProtKB">
        <authorList>
            <consortium name="EnsemblMetazoa"/>
        </authorList>
    </citation>
    <scope>IDENTIFICATION</scope>
    <source>
        <strain evidence="1">05x7-T-G4-1.051#20</strain>
    </source>
</reference>
<dbReference type="Gene3D" id="1.20.1280.170">
    <property type="entry name" value="Exocyst complex component Exo70"/>
    <property type="match status" value="1"/>
</dbReference>